<dbReference type="InterPro" id="IPR037185">
    <property type="entry name" value="EmrE-like"/>
</dbReference>
<feature type="transmembrane region" description="Helical" evidence="7">
    <location>
        <begin position="101"/>
        <end position="122"/>
    </location>
</feature>
<keyword evidence="6 7" id="KW-0472">Membrane</keyword>
<keyword evidence="4 7" id="KW-0812">Transmembrane</keyword>
<dbReference type="InterPro" id="IPR000620">
    <property type="entry name" value="EamA_dom"/>
</dbReference>
<dbReference type="InterPro" id="IPR051258">
    <property type="entry name" value="Diverse_Substrate_Transporter"/>
</dbReference>
<evidence type="ECO:0000256" key="4">
    <source>
        <dbReference type="ARBA" id="ARBA00022692"/>
    </source>
</evidence>
<dbReference type="Gene3D" id="1.10.3730.20">
    <property type="match status" value="2"/>
</dbReference>
<evidence type="ECO:0000256" key="3">
    <source>
        <dbReference type="ARBA" id="ARBA00022475"/>
    </source>
</evidence>
<feature type="transmembrane region" description="Helical" evidence="7">
    <location>
        <begin position="75"/>
        <end position="95"/>
    </location>
</feature>
<feature type="domain" description="EamA" evidence="8">
    <location>
        <begin position="6"/>
        <end position="145"/>
    </location>
</feature>
<dbReference type="AlphaFoldDB" id="A0A934M4Q6"/>
<keyword evidence="10" id="KW-1185">Reference proteome</keyword>
<comment type="caution">
    <text evidence="9">The sequence shown here is derived from an EMBL/GenBank/DDBJ whole genome shotgun (WGS) entry which is preliminary data.</text>
</comment>
<keyword evidence="3" id="KW-1003">Cell membrane</keyword>
<feature type="transmembrane region" description="Helical" evidence="7">
    <location>
        <begin position="270"/>
        <end position="288"/>
    </location>
</feature>
<feature type="transmembrane region" description="Helical" evidence="7">
    <location>
        <begin position="183"/>
        <end position="205"/>
    </location>
</feature>
<sequence>MNNYKSVLQAITAALLFGASAPISKLLLGSIDPVPLAAFLYIGSGIGLIIFKIIKRCINKSEDREAPLSKKDIPWLITAVFLGGVVAPIILMNSLKVTPASTASLLLNFEGVATTLIATCFFKESVGKRIWIAIIMITSSTVILSWDFSNQWGFSLGATGVVIACLCWGIDNNFTGKISLKDPFSIVIIKGIGAGSFSLILSLLLKSNFPSIKIIALAMILGCFSYGFSIVLFVLALRGLGSARTSALFGTAPFIGAILSFILFNERISITFIVALPLMIIGAILLLRENHEHEHLHRAVMHEHRHCHGDGHHEHLHKEEIADDFYHSHIHTHESIMHNHSHTPDIHHKHDHDNCN</sequence>
<comment type="similarity">
    <text evidence="2">Belongs to the EamA transporter family.</text>
</comment>
<evidence type="ECO:0000256" key="7">
    <source>
        <dbReference type="SAM" id="Phobius"/>
    </source>
</evidence>
<feature type="transmembrane region" description="Helical" evidence="7">
    <location>
        <begin position="152"/>
        <end position="171"/>
    </location>
</feature>
<name>A0A934M4Q6_9CLOT</name>
<dbReference type="SUPFAM" id="SSF103481">
    <property type="entry name" value="Multidrug resistance efflux transporter EmrE"/>
    <property type="match status" value="2"/>
</dbReference>
<dbReference type="GO" id="GO:0005886">
    <property type="term" value="C:plasma membrane"/>
    <property type="evidence" value="ECO:0007669"/>
    <property type="project" value="UniProtKB-SubCell"/>
</dbReference>
<feature type="transmembrane region" description="Helical" evidence="7">
    <location>
        <begin position="129"/>
        <end position="146"/>
    </location>
</feature>
<evidence type="ECO:0000256" key="5">
    <source>
        <dbReference type="ARBA" id="ARBA00022989"/>
    </source>
</evidence>
<proteinExistence type="inferred from homology"/>
<evidence type="ECO:0000259" key="8">
    <source>
        <dbReference type="Pfam" id="PF00892"/>
    </source>
</evidence>
<evidence type="ECO:0000256" key="1">
    <source>
        <dbReference type="ARBA" id="ARBA00004651"/>
    </source>
</evidence>
<dbReference type="EMBL" id="JAEEGB010000001">
    <property type="protein sequence ID" value="MBI6871216.1"/>
    <property type="molecule type" value="Genomic_DNA"/>
</dbReference>
<keyword evidence="5 7" id="KW-1133">Transmembrane helix</keyword>
<dbReference type="RefSeq" id="WP_211140673.1">
    <property type="nucleotide sequence ID" value="NZ_JAEEGB010000001.1"/>
</dbReference>
<gene>
    <name evidence="9" type="ORF">I6U51_00665</name>
</gene>
<accession>A0A934M4Q6</accession>
<organism evidence="9 10">
    <name type="scientific">Clostridium aciditolerans</name>
    <dbReference type="NCBI Taxonomy" id="339861"/>
    <lineage>
        <taxon>Bacteria</taxon>
        <taxon>Bacillati</taxon>
        <taxon>Bacillota</taxon>
        <taxon>Clostridia</taxon>
        <taxon>Eubacteriales</taxon>
        <taxon>Clostridiaceae</taxon>
        <taxon>Clostridium</taxon>
    </lineage>
</organism>
<evidence type="ECO:0000313" key="10">
    <source>
        <dbReference type="Proteomes" id="UP000622687"/>
    </source>
</evidence>
<comment type="subcellular location">
    <subcellularLocation>
        <location evidence="1">Cell membrane</location>
        <topology evidence="1">Multi-pass membrane protein</topology>
    </subcellularLocation>
</comment>
<feature type="domain" description="EamA" evidence="8">
    <location>
        <begin position="156"/>
        <end position="287"/>
    </location>
</feature>
<dbReference type="PANTHER" id="PTHR42920:SF11">
    <property type="entry name" value="INNER MEMBRANE PROTEIN YTFF"/>
    <property type="match status" value="1"/>
</dbReference>
<evidence type="ECO:0000256" key="6">
    <source>
        <dbReference type="ARBA" id="ARBA00023136"/>
    </source>
</evidence>
<feature type="transmembrane region" description="Helical" evidence="7">
    <location>
        <begin position="211"/>
        <end position="235"/>
    </location>
</feature>
<evidence type="ECO:0000313" key="9">
    <source>
        <dbReference type="EMBL" id="MBI6871216.1"/>
    </source>
</evidence>
<evidence type="ECO:0000256" key="2">
    <source>
        <dbReference type="ARBA" id="ARBA00007362"/>
    </source>
</evidence>
<feature type="transmembrane region" description="Helical" evidence="7">
    <location>
        <begin position="36"/>
        <end position="54"/>
    </location>
</feature>
<reference evidence="9" key="1">
    <citation type="submission" date="2020-12" db="EMBL/GenBank/DDBJ databases">
        <title>Clostridium thailandense sp. nov., a novel acetogenic bacterium isolated from peat land soil in Thailand.</title>
        <authorList>
            <person name="Chaikitkaew S."/>
            <person name="Birkeland N.K."/>
        </authorList>
    </citation>
    <scope>NUCLEOTIDE SEQUENCE</scope>
    <source>
        <strain evidence="9">DSM 17425</strain>
    </source>
</reference>
<protein>
    <submittedName>
        <fullName evidence="9">EamA family transporter</fullName>
    </submittedName>
</protein>
<dbReference type="Proteomes" id="UP000622687">
    <property type="component" value="Unassembled WGS sequence"/>
</dbReference>
<dbReference type="Pfam" id="PF00892">
    <property type="entry name" value="EamA"/>
    <property type="match status" value="2"/>
</dbReference>
<dbReference type="PANTHER" id="PTHR42920">
    <property type="entry name" value="OS03G0707200 PROTEIN-RELATED"/>
    <property type="match status" value="1"/>
</dbReference>
<feature type="transmembrane region" description="Helical" evidence="7">
    <location>
        <begin position="247"/>
        <end position="264"/>
    </location>
</feature>